<dbReference type="AlphaFoldDB" id="A0A840I5Q2"/>
<reference evidence="3 4" key="1">
    <citation type="submission" date="2020-08" db="EMBL/GenBank/DDBJ databases">
        <title>Genomic Encyclopedia of Type Strains, Phase IV (KMG-IV): sequencing the most valuable type-strain genomes for metagenomic binning, comparative biology and taxonomic classification.</title>
        <authorList>
            <person name="Goeker M."/>
        </authorList>
    </citation>
    <scope>NUCLEOTIDE SEQUENCE [LARGE SCALE GENOMIC DNA]</scope>
    <source>
        <strain evidence="3 4">DSM 102850</strain>
    </source>
</reference>
<dbReference type="RefSeq" id="WP_183818637.1">
    <property type="nucleotide sequence ID" value="NZ_JACHOB010000005.1"/>
</dbReference>
<comment type="caution">
    <text evidence="3">The sequence shown here is derived from an EMBL/GenBank/DDBJ whole genome shotgun (WGS) entry which is preliminary data.</text>
</comment>
<sequence length="194" mass="19803">MKLRKLSLAAAASVAALGFAAANAGVVVYNEAGYSGAVEVDPLLTVDGAINILNGDLSKGQDDFFNGESFTDTGSFEVDPGVMPGGIFFDVDFAGGVPAGILNMMATFETSSMSQTFEITDAAGNLILESAMLMLDPGETVTFTIMGSVFESNGADAAYKITILGEAVPVPAAGVLFGTALVGGAIARRKRKTA</sequence>
<dbReference type="NCBIfam" id="TIGR02595">
    <property type="entry name" value="PEP_CTERM"/>
    <property type="match status" value="1"/>
</dbReference>
<organism evidence="3 4">
    <name type="scientific">Parvularcula dongshanensis</name>
    <dbReference type="NCBI Taxonomy" id="1173995"/>
    <lineage>
        <taxon>Bacteria</taxon>
        <taxon>Pseudomonadati</taxon>
        <taxon>Pseudomonadota</taxon>
        <taxon>Alphaproteobacteria</taxon>
        <taxon>Parvularculales</taxon>
        <taxon>Parvularculaceae</taxon>
        <taxon>Parvularcula</taxon>
    </lineage>
</organism>
<evidence type="ECO:0000256" key="1">
    <source>
        <dbReference type="SAM" id="Phobius"/>
    </source>
</evidence>
<dbReference type="Proteomes" id="UP000563524">
    <property type="component" value="Unassembled WGS sequence"/>
</dbReference>
<evidence type="ECO:0000256" key="2">
    <source>
        <dbReference type="SAM" id="SignalP"/>
    </source>
</evidence>
<dbReference type="EMBL" id="JACHOB010000005">
    <property type="protein sequence ID" value="MBB4659732.1"/>
    <property type="molecule type" value="Genomic_DNA"/>
</dbReference>
<gene>
    <name evidence="3" type="ORF">GGQ59_002273</name>
</gene>
<feature type="transmembrane region" description="Helical" evidence="1">
    <location>
        <begin position="168"/>
        <end position="187"/>
    </location>
</feature>
<evidence type="ECO:0008006" key="5">
    <source>
        <dbReference type="Google" id="ProtNLM"/>
    </source>
</evidence>
<evidence type="ECO:0000313" key="4">
    <source>
        <dbReference type="Proteomes" id="UP000563524"/>
    </source>
</evidence>
<accession>A0A840I5Q2</accession>
<evidence type="ECO:0000313" key="3">
    <source>
        <dbReference type="EMBL" id="MBB4659732.1"/>
    </source>
</evidence>
<name>A0A840I5Q2_9PROT</name>
<dbReference type="InterPro" id="IPR013424">
    <property type="entry name" value="Ice-binding_C"/>
</dbReference>
<feature type="chain" id="PRO_5032850750" description="VPLPA-CTERM sorting domain-containing protein" evidence="2">
    <location>
        <begin position="25"/>
        <end position="194"/>
    </location>
</feature>
<keyword evidence="1" id="KW-1133">Transmembrane helix</keyword>
<protein>
    <recommendedName>
        <fullName evidence="5">VPLPA-CTERM sorting domain-containing protein</fullName>
    </recommendedName>
</protein>
<keyword evidence="2" id="KW-0732">Signal</keyword>
<proteinExistence type="predicted"/>
<keyword evidence="4" id="KW-1185">Reference proteome</keyword>
<feature type="signal peptide" evidence="2">
    <location>
        <begin position="1"/>
        <end position="24"/>
    </location>
</feature>
<keyword evidence="1" id="KW-0472">Membrane</keyword>
<keyword evidence="1" id="KW-0812">Transmembrane</keyword>